<organism evidence="2 3">
    <name type="scientific">Aldrovandia affinis</name>
    <dbReference type="NCBI Taxonomy" id="143900"/>
    <lineage>
        <taxon>Eukaryota</taxon>
        <taxon>Metazoa</taxon>
        <taxon>Chordata</taxon>
        <taxon>Craniata</taxon>
        <taxon>Vertebrata</taxon>
        <taxon>Euteleostomi</taxon>
        <taxon>Actinopterygii</taxon>
        <taxon>Neopterygii</taxon>
        <taxon>Teleostei</taxon>
        <taxon>Notacanthiformes</taxon>
        <taxon>Halosauridae</taxon>
        <taxon>Aldrovandia</taxon>
    </lineage>
</organism>
<protein>
    <submittedName>
        <fullName evidence="2">Uncharacterized protein</fullName>
    </submittedName>
</protein>
<feature type="region of interest" description="Disordered" evidence="1">
    <location>
        <begin position="1"/>
        <end position="30"/>
    </location>
</feature>
<evidence type="ECO:0000313" key="3">
    <source>
        <dbReference type="Proteomes" id="UP001221898"/>
    </source>
</evidence>
<dbReference type="AlphaFoldDB" id="A0AAD7RD97"/>
<name>A0AAD7RD97_9TELE</name>
<gene>
    <name evidence="2" type="ORF">AAFF_G00249180</name>
</gene>
<proteinExistence type="predicted"/>
<feature type="compositionally biased region" description="Polar residues" evidence="1">
    <location>
        <begin position="17"/>
        <end position="29"/>
    </location>
</feature>
<accession>A0AAD7RD97</accession>
<feature type="compositionally biased region" description="Basic and acidic residues" evidence="1">
    <location>
        <begin position="1"/>
        <end position="14"/>
    </location>
</feature>
<evidence type="ECO:0000313" key="2">
    <source>
        <dbReference type="EMBL" id="KAJ8378047.1"/>
    </source>
</evidence>
<dbReference type="Proteomes" id="UP001221898">
    <property type="component" value="Unassembled WGS sequence"/>
</dbReference>
<dbReference type="EMBL" id="JAINUG010000333">
    <property type="protein sequence ID" value="KAJ8378047.1"/>
    <property type="molecule type" value="Genomic_DNA"/>
</dbReference>
<keyword evidence="3" id="KW-1185">Reference proteome</keyword>
<evidence type="ECO:0000256" key="1">
    <source>
        <dbReference type="SAM" id="MobiDB-lite"/>
    </source>
</evidence>
<reference evidence="2" key="1">
    <citation type="journal article" date="2023" name="Science">
        <title>Genome structures resolve the early diversification of teleost fishes.</title>
        <authorList>
            <person name="Parey E."/>
            <person name="Louis A."/>
            <person name="Montfort J."/>
            <person name="Bouchez O."/>
            <person name="Roques C."/>
            <person name="Iampietro C."/>
            <person name="Lluch J."/>
            <person name="Castinel A."/>
            <person name="Donnadieu C."/>
            <person name="Desvignes T."/>
            <person name="Floi Bucao C."/>
            <person name="Jouanno E."/>
            <person name="Wen M."/>
            <person name="Mejri S."/>
            <person name="Dirks R."/>
            <person name="Jansen H."/>
            <person name="Henkel C."/>
            <person name="Chen W.J."/>
            <person name="Zahm M."/>
            <person name="Cabau C."/>
            <person name="Klopp C."/>
            <person name="Thompson A.W."/>
            <person name="Robinson-Rechavi M."/>
            <person name="Braasch I."/>
            <person name="Lecointre G."/>
            <person name="Bobe J."/>
            <person name="Postlethwait J.H."/>
            <person name="Berthelot C."/>
            <person name="Roest Crollius H."/>
            <person name="Guiguen Y."/>
        </authorList>
    </citation>
    <scope>NUCLEOTIDE SEQUENCE</scope>
    <source>
        <strain evidence="2">NC1722</strain>
    </source>
</reference>
<sequence length="100" mass="11356">MRPLEPRDEPDGLDKSFAQTNRAQKSAVRSHSKCIMGLRAARHYLPRLSVEHLEKAGLRAAKSGQTTRATLDAICPANHPLRSDPRSSIRYWHIRHRCGF</sequence>
<comment type="caution">
    <text evidence="2">The sequence shown here is derived from an EMBL/GenBank/DDBJ whole genome shotgun (WGS) entry which is preliminary data.</text>
</comment>